<evidence type="ECO:0000256" key="4">
    <source>
        <dbReference type="ARBA" id="ARBA00022807"/>
    </source>
</evidence>
<name>A0A9Q1QT16_9CARY</name>
<keyword evidence="3" id="KW-0378">Hydrolase</keyword>
<proteinExistence type="inferred from homology"/>
<keyword evidence="8" id="KW-1185">Reference proteome</keyword>
<dbReference type="AlphaFoldDB" id="A0A9Q1QT16"/>
<accession>A0A9Q1QT16</accession>
<evidence type="ECO:0000259" key="6">
    <source>
        <dbReference type="PROSITE" id="PS50600"/>
    </source>
</evidence>
<feature type="region of interest" description="Disordered" evidence="5">
    <location>
        <begin position="144"/>
        <end position="243"/>
    </location>
</feature>
<keyword evidence="4" id="KW-0788">Thiol protease</keyword>
<dbReference type="GO" id="GO:0016929">
    <property type="term" value="F:deSUMOylase activity"/>
    <property type="evidence" value="ECO:0007669"/>
    <property type="project" value="TreeGrafter"/>
</dbReference>
<evidence type="ECO:0000256" key="1">
    <source>
        <dbReference type="ARBA" id="ARBA00005234"/>
    </source>
</evidence>
<dbReference type="InterPro" id="IPR003653">
    <property type="entry name" value="Peptidase_C48_C"/>
</dbReference>
<dbReference type="GO" id="GO:0006508">
    <property type="term" value="P:proteolysis"/>
    <property type="evidence" value="ECO:0007669"/>
    <property type="project" value="UniProtKB-KW"/>
</dbReference>
<dbReference type="Proteomes" id="UP001153076">
    <property type="component" value="Unassembled WGS sequence"/>
</dbReference>
<evidence type="ECO:0000256" key="5">
    <source>
        <dbReference type="SAM" id="MobiDB-lite"/>
    </source>
</evidence>
<feature type="compositionally biased region" description="Gly residues" evidence="5">
    <location>
        <begin position="629"/>
        <end position="650"/>
    </location>
</feature>
<evidence type="ECO:0000256" key="3">
    <source>
        <dbReference type="ARBA" id="ARBA00022801"/>
    </source>
</evidence>
<dbReference type="InterPro" id="IPR038765">
    <property type="entry name" value="Papain-like_cys_pep_sf"/>
</dbReference>
<feature type="region of interest" description="Disordered" evidence="5">
    <location>
        <begin position="536"/>
        <end position="659"/>
    </location>
</feature>
<reference evidence="7" key="1">
    <citation type="submission" date="2022-04" db="EMBL/GenBank/DDBJ databases">
        <title>Carnegiea gigantea Genome sequencing and assembly v2.</title>
        <authorList>
            <person name="Copetti D."/>
            <person name="Sanderson M.J."/>
            <person name="Burquez A."/>
            <person name="Wojciechowski M.F."/>
        </authorList>
    </citation>
    <scope>NUCLEOTIDE SEQUENCE</scope>
    <source>
        <strain evidence="7">SGP5-SGP5p</strain>
        <tissue evidence="7">Aerial part</tissue>
    </source>
</reference>
<dbReference type="PROSITE" id="PS50600">
    <property type="entry name" value="ULP_PROTEASE"/>
    <property type="match status" value="1"/>
</dbReference>
<comment type="caution">
    <text evidence="7">The sequence shown here is derived from an EMBL/GenBank/DDBJ whole genome shotgun (WGS) entry which is preliminary data.</text>
</comment>
<feature type="domain" description="Ubiquitin-like protease family profile" evidence="6">
    <location>
        <begin position="844"/>
        <end position="1011"/>
    </location>
</feature>
<dbReference type="Gene3D" id="3.40.395.10">
    <property type="entry name" value="Adenoviral Proteinase, Chain A"/>
    <property type="match status" value="1"/>
</dbReference>
<feature type="compositionally biased region" description="Acidic residues" evidence="5">
    <location>
        <begin position="208"/>
        <end position="219"/>
    </location>
</feature>
<evidence type="ECO:0000256" key="2">
    <source>
        <dbReference type="ARBA" id="ARBA00022670"/>
    </source>
</evidence>
<feature type="region of interest" description="Disordered" evidence="5">
    <location>
        <begin position="731"/>
        <end position="759"/>
    </location>
</feature>
<evidence type="ECO:0000313" key="8">
    <source>
        <dbReference type="Proteomes" id="UP001153076"/>
    </source>
</evidence>
<feature type="region of interest" description="Disordered" evidence="5">
    <location>
        <begin position="777"/>
        <end position="815"/>
    </location>
</feature>
<dbReference type="GO" id="GO:0005634">
    <property type="term" value="C:nucleus"/>
    <property type="evidence" value="ECO:0007669"/>
    <property type="project" value="TreeGrafter"/>
</dbReference>
<sequence length="1126" mass="121929">MVAKNNKRNAPGVGLRIIPPPIIAPNNGFSSSHFLRLKGREGKYCGKTAPPISAPSFKKLWGKLLKLLKGTSRAKVKQEGKGEGIFEGNINGVAAIEVGSGRGATLVWRFFAVTAGFLSCSGGVELLFRFDRCSMKSRAAGKCRVGSSVPTGAGSSRTEQCTKGSIMDEDLQMSSGSDFVPSKAGGSTEDSVSLVEESGGEVGASGSEGDEVGDNDADSPEGSIYGRSRKRRREPSMEGRRWRRKAAGDGFAFDKDGRGGRSVVPVSVRGRCMLDKICKFNKTVQPYHREAIEGTILKPVLEYRPFSMQTDLTAALVKAWVPRRKAFRLAGRLVPFSIYDVAFCIGLPVTAKIVEFAEGDLSTIDIVRMVWFYEHTTQFAKYDKGMFPCLASWDSVDHGGRYDAFALVARIKEFEIIPVLHPQPEEMGVLMIRDFMKSPEYGYYILDGEGVLSYEEQLHRARQEAHEEWEKLRQIERRLQFWMSHAHELEARLKLSKAPTTQEEGGEQPGGDVGEAIQTETEMECLGWPGIDLGEAVEHGSREGDGGAPDAPVRTGEGKTGDSIGAPDIVPSSAVEDVGHTLSGSPSIRSREGMAGGDGADREHHEAASVYDDSGVVPDTGPGDDAGNPEGGVSGCGGEDAGSHTSGGEGVPIEPASGVGNMELGISAAMTGVGEDVAVEGAVPSVDHSRTMAPETADVTAEDAAVDEACADPPLGQSGDSMANLVGDVDRTVGSDSNGNPDVEGVPCEGEGAGDSSNIVTRMKRRPRCRKLAAVHRTPYTDPTQHHGGRKKQKDLTNEGMGEEKAPGGDEPSEGEVATEILDMPPIAVEGSRFWQRALLHRCRQLRRSSSTQFGGGGREGVLAETGACELVARPHQRGPKCRSRGKVREVTLQNKVHIAAMIWDTFKRPPHADVCYVFMSLLETTEGHWLLLVVDLRDRCFIVYDSLPNAADKNRQALIDSTRIAFILAFVRSASHANAAQWELCNPPYPEQMNNGHDCGVFVVAFMELLCLKANGFHLDQDCIPLYRDKCLLSFIQGRVAHFPQHLRGVEVAVVGVLSVSVVRDSLLLCSYFACIDDVVLHVHEHKESAQSGEATLKCCCIQPRLAKTKYRDGYMEPYRTATYR</sequence>
<feature type="compositionally biased region" description="Basic and acidic residues" evidence="5">
    <location>
        <begin position="794"/>
        <end position="808"/>
    </location>
</feature>
<dbReference type="PANTHER" id="PTHR12606:SF136">
    <property type="entry name" value="ULP1 PROTEASE FAMILY PROTEIN"/>
    <property type="match status" value="1"/>
</dbReference>
<dbReference type="OrthoDB" id="1694156at2759"/>
<dbReference type="GO" id="GO:0016926">
    <property type="term" value="P:protein desumoylation"/>
    <property type="evidence" value="ECO:0007669"/>
    <property type="project" value="TreeGrafter"/>
</dbReference>
<dbReference type="Pfam" id="PF02902">
    <property type="entry name" value="Peptidase_C48"/>
    <property type="match status" value="1"/>
</dbReference>
<evidence type="ECO:0000313" key="7">
    <source>
        <dbReference type="EMBL" id="KAJ8453089.1"/>
    </source>
</evidence>
<dbReference type="EMBL" id="JAKOGI010000002">
    <property type="protein sequence ID" value="KAJ8453089.1"/>
    <property type="molecule type" value="Genomic_DNA"/>
</dbReference>
<comment type="similarity">
    <text evidence="1">Belongs to the peptidase C48 family.</text>
</comment>
<dbReference type="SUPFAM" id="SSF54001">
    <property type="entry name" value="Cysteine proteinases"/>
    <property type="match status" value="1"/>
</dbReference>
<organism evidence="7 8">
    <name type="scientific">Carnegiea gigantea</name>
    <dbReference type="NCBI Taxonomy" id="171969"/>
    <lineage>
        <taxon>Eukaryota</taxon>
        <taxon>Viridiplantae</taxon>
        <taxon>Streptophyta</taxon>
        <taxon>Embryophyta</taxon>
        <taxon>Tracheophyta</taxon>
        <taxon>Spermatophyta</taxon>
        <taxon>Magnoliopsida</taxon>
        <taxon>eudicotyledons</taxon>
        <taxon>Gunneridae</taxon>
        <taxon>Pentapetalae</taxon>
        <taxon>Caryophyllales</taxon>
        <taxon>Cactineae</taxon>
        <taxon>Cactaceae</taxon>
        <taxon>Cactoideae</taxon>
        <taxon>Echinocereeae</taxon>
        <taxon>Carnegiea</taxon>
    </lineage>
</organism>
<keyword evidence="2" id="KW-0645">Protease</keyword>
<feature type="compositionally biased region" description="Polar residues" evidence="5">
    <location>
        <begin position="148"/>
        <end position="163"/>
    </location>
</feature>
<dbReference type="PANTHER" id="PTHR12606">
    <property type="entry name" value="SENTRIN/SUMO-SPECIFIC PROTEASE"/>
    <property type="match status" value="1"/>
</dbReference>
<protein>
    <recommendedName>
        <fullName evidence="6">Ubiquitin-like protease family profile domain-containing protein</fullName>
    </recommendedName>
</protein>
<gene>
    <name evidence="7" type="ORF">Cgig2_014852</name>
</gene>
<feature type="compositionally biased region" description="Basic and acidic residues" evidence="5">
    <location>
        <begin position="536"/>
        <end position="545"/>
    </location>
</feature>